<dbReference type="AlphaFoldDB" id="A0A9D1LG08"/>
<dbReference type="GO" id="GO:0005886">
    <property type="term" value="C:plasma membrane"/>
    <property type="evidence" value="ECO:0007669"/>
    <property type="project" value="TreeGrafter"/>
</dbReference>
<dbReference type="Pfam" id="PF01148">
    <property type="entry name" value="CTP_transf_1"/>
    <property type="match status" value="1"/>
</dbReference>
<feature type="transmembrane region" description="Helical" evidence="1">
    <location>
        <begin position="56"/>
        <end position="85"/>
    </location>
</feature>
<keyword evidence="1" id="KW-0812">Transmembrane</keyword>
<evidence type="ECO:0000313" key="3">
    <source>
        <dbReference type="Proteomes" id="UP000824083"/>
    </source>
</evidence>
<reference evidence="2" key="2">
    <citation type="journal article" date="2021" name="PeerJ">
        <title>Extensive microbial diversity within the chicken gut microbiome revealed by metagenomics and culture.</title>
        <authorList>
            <person name="Gilroy R."/>
            <person name="Ravi A."/>
            <person name="Getino M."/>
            <person name="Pursley I."/>
            <person name="Horton D.L."/>
            <person name="Alikhan N.F."/>
            <person name="Baker D."/>
            <person name="Gharbi K."/>
            <person name="Hall N."/>
            <person name="Watson M."/>
            <person name="Adriaenssens E.M."/>
            <person name="Foster-Nyarko E."/>
            <person name="Jarju S."/>
            <person name="Secka A."/>
            <person name="Antonio M."/>
            <person name="Oren A."/>
            <person name="Chaudhuri R.R."/>
            <person name="La Ragione R."/>
            <person name="Hildebrand F."/>
            <person name="Pallen M.J."/>
        </authorList>
    </citation>
    <scope>NUCLEOTIDE SEQUENCE</scope>
    <source>
        <strain evidence="2">7463</strain>
    </source>
</reference>
<keyword evidence="1" id="KW-0472">Membrane</keyword>
<feature type="transmembrane region" description="Helical" evidence="1">
    <location>
        <begin position="250"/>
        <end position="270"/>
    </location>
</feature>
<feature type="transmembrane region" description="Helical" evidence="1">
    <location>
        <begin position="12"/>
        <end position="33"/>
    </location>
</feature>
<gene>
    <name evidence="2" type="ORF">IAC56_03850</name>
</gene>
<name>A0A9D1LG08_9BURK</name>
<evidence type="ECO:0000313" key="2">
    <source>
        <dbReference type="EMBL" id="HIU37391.1"/>
    </source>
</evidence>
<accession>A0A9D1LG08</accession>
<dbReference type="GO" id="GO:0009273">
    <property type="term" value="P:peptidoglycan-based cell wall biogenesis"/>
    <property type="evidence" value="ECO:0007669"/>
    <property type="project" value="TreeGrafter"/>
</dbReference>
<protein>
    <submittedName>
        <fullName evidence="2">Phosphatidate cytidylyltransferase</fullName>
    </submittedName>
</protein>
<feature type="transmembrane region" description="Helical" evidence="1">
    <location>
        <begin position="122"/>
        <end position="143"/>
    </location>
</feature>
<reference evidence="2" key="1">
    <citation type="submission" date="2020-10" db="EMBL/GenBank/DDBJ databases">
        <authorList>
            <person name="Gilroy R."/>
        </authorList>
    </citation>
    <scope>NUCLEOTIDE SEQUENCE</scope>
    <source>
        <strain evidence="2">7463</strain>
    </source>
</reference>
<dbReference type="GO" id="GO:0016779">
    <property type="term" value="F:nucleotidyltransferase activity"/>
    <property type="evidence" value="ECO:0007669"/>
    <property type="project" value="UniProtKB-KW"/>
</dbReference>
<sequence>MRLGITLQETYSLVLVVLLLLAIIGTSYCQWAIRKATSPEQIERIRVVNSRVKMGWWLIVVFALAFWFGQNALLVVFALVSFFTFREFVALTPIKVSDHWALVVSFYIVIPLQYILIGLDRYWLFTVLIPVYLFLLLPVLMSLRPDSDRFLDRVAKIQWGLMLSVYCISHAPALMNFDITRFGSSPSLLLLFYLLIVFLGDLFVVMASSYFGGKILRDNPHKTVKGILVGGAITILVGYALFWMTPFRTWQALVMAVVIVVTGTLGDIVISSVKRSLGSRFMDGDKYLGRGNLERLAPLMFSAPIYYHITQAYFAANW</sequence>
<organism evidence="2 3">
    <name type="scientific">Candidatus Aphodousia faecigallinarum</name>
    <dbReference type="NCBI Taxonomy" id="2840677"/>
    <lineage>
        <taxon>Bacteria</taxon>
        <taxon>Pseudomonadati</taxon>
        <taxon>Pseudomonadota</taxon>
        <taxon>Betaproteobacteria</taxon>
        <taxon>Burkholderiales</taxon>
        <taxon>Sutterellaceae</taxon>
        <taxon>Sutterellaceae incertae sedis</taxon>
        <taxon>Candidatus Aphodousia</taxon>
    </lineage>
</organism>
<feature type="transmembrane region" description="Helical" evidence="1">
    <location>
        <begin position="97"/>
        <end position="116"/>
    </location>
</feature>
<keyword evidence="2" id="KW-0548">Nucleotidyltransferase</keyword>
<keyword evidence="2" id="KW-0808">Transferase</keyword>
<evidence type="ECO:0000256" key="1">
    <source>
        <dbReference type="SAM" id="Phobius"/>
    </source>
</evidence>
<dbReference type="EMBL" id="DVMY01000064">
    <property type="protein sequence ID" value="HIU37391.1"/>
    <property type="molecule type" value="Genomic_DNA"/>
</dbReference>
<proteinExistence type="predicted"/>
<dbReference type="PANTHER" id="PTHR43535:SF1">
    <property type="entry name" value="PHOSPHATIDATE CYTIDYLYLTRANSFERASE"/>
    <property type="match status" value="1"/>
</dbReference>
<keyword evidence="1" id="KW-1133">Transmembrane helix</keyword>
<comment type="caution">
    <text evidence="2">The sequence shown here is derived from an EMBL/GenBank/DDBJ whole genome shotgun (WGS) entry which is preliminary data.</text>
</comment>
<dbReference type="Proteomes" id="UP000824083">
    <property type="component" value="Unassembled WGS sequence"/>
</dbReference>
<feature type="transmembrane region" description="Helical" evidence="1">
    <location>
        <begin position="187"/>
        <end position="211"/>
    </location>
</feature>
<dbReference type="PANTHER" id="PTHR43535">
    <property type="entry name" value="PHOSPHATIDATE CYTIDYLYLTRANSFERASE"/>
    <property type="match status" value="1"/>
</dbReference>
<feature type="transmembrane region" description="Helical" evidence="1">
    <location>
        <begin position="155"/>
        <end position="175"/>
    </location>
</feature>
<feature type="transmembrane region" description="Helical" evidence="1">
    <location>
        <begin position="223"/>
        <end position="244"/>
    </location>
</feature>